<gene>
    <name evidence="1" type="ORF">DH2020_046986</name>
</gene>
<name>A0ABR0U9T1_REHGL</name>
<comment type="caution">
    <text evidence="1">The sequence shown here is derived from an EMBL/GenBank/DDBJ whole genome shotgun (WGS) entry which is preliminary data.</text>
</comment>
<accession>A0ABR0U9T1</accession>
<organism evidence="1 2">
    <name type="scientific">Rehmannia glutinosa</name>
    <name type="common">Chinese foxglove</name>
    <dbReference type="NCBI Taxonomy" id="99300"/>
    <lineage>
        <taxon>Eukaryota</taxon>
        <taxon>Viridiplantae</taxon>
        <taxon>Streptophyta</taxon>
        <taxon>Embryophyta</taxon>
        <taxon>Tracheophyta</taxon>
        <taxon>Spermatophyta</taxon>
        <taxon>Magnoliopsida</taxon>
        <taxon>eudicotyledons</taxon>
        <taxon>Gunneridae</taxon>
        <taxon>Pentapetalae</taxon>
        <taxon>asterids</taxon>
        <taxon>lamiids</taxon>
        <taxon>Lamiales</taxon>
        <taxon>Orobanchaceae</taxon>
        <taxon>Rehmannieae</taxon>
        <taxon>Rehmannia</taxon>
    </lineage>
</organism>
<keyword evidence="2" id="KW-1185">Reference proteome</keyword>
<dbReference type="EMBL" id="JABTTQ020003238">
    <property type="protein sequence ID" value="KAK6119273.1"/>
    <property type="molecule type" value="Genomic_DNA"/>
</dbReference>
<protein>
    <submittedName>
        <fullName evidence="1">Uncharacterized protein</fullName>
    </submittedName>
</protein>
<evidence type="ECO:0000313" key="1">
    <source>
        <dbReference type="EMBL" id="KAK6119273.1"/>
    </source>
</evidence>
<proteinExistence type="predicted"/>
<evidence type="ECO:0000313" key="2">
    <source>
        <dbReference type="Proteomes" id="UP001318860"/>
    </source>
</evidence>
<sequence>MKAACRRHSSKACGERADGRMDWMSTIVDRDVQPEDGYHNFEVEENNHSDDDRNVNDIWDGLDVIRESLSNDYYGDALTTPLRPDLNQVTREENQFTNEHLLTSVGSTSRLVPIDIDFNVEQVFNTKKELQEVVHMIALKSNFQF</sequence>
<reference evidence="1 2" key="1">
    <citation type="journal article" date="2021" name="Comput. Struct. Biotechnol. J.">
        <title>De novo genome assembly of the potent medicinal plant Rehmannia glutinosa using nanopore technology.</title>
        <authorList>
            <person name="Ma L."/>
            <person name="Dong C."/>
            <person name="Song C."/>
            <person name="Wang X."/>
            <person name="Zheng X."/>
            <person name="Niu Y."/>
            <person name="Chen S."/>
            <person name="Feng W."/>
        </authorList>
    </citation>
    <scope>NUCLEOTIDE SEQUENCE [LARGE SCALE GENOMIC DNA]</scope>
    <source>
        <strain evidence="1">DH-2019</strain>
    </source>
</reference>
<dbReference type="Proteomes" id="UP001318860">
    <property type="component" value="Unassembled WGS sequence"/>
</dbReference>